<evidence type="ECO:0000313" key="2">
    <source>
        <dbReference type="Proteomes" id="UP000567179"/>
    </source>
</evidence>
<organism evidence="1 2">
    <name type="scientific">Psilocybe cf. subviscida</name>
    <dbReference type="NCBI Taxonomy" id="2480587"/>
    <lineage>
        <taxon>Eukaryota</taxon>
        <taxon>Fungi</taxon>
        <taxon>Dikarya</taxon>
        <taxon>Basidiomycota</taxon>
        <taxon>Agaricomycotina</taxon>
        <taxon>Agaricomycetes</taxon>
        <taxon>Agaricomycetidae</taxon>
        <taxon>Agaricales</taxon>
        <taxon>Agaricineae</taxon>
        <taxon>Strophariaceae</taxon>
        <taxon>Psilocybe</taxon>
    </lineage>
</organism>
<dbReference type="OrthoDB" id="3173670at2759"/>
<dbReference type="Proteomes" id="UP000567179">
    <property type="component" value="Unassembled WGS sequence"/>
</dbReference>
<gene>
    <name evidence="1" type="ORF">D9619_000257</name>
</gene>
<comment type="caution">
    <text evidence="1">The sequence shown here is derived from an EMBL/GenBank/DDBJ whole genome shotgun (WGS) entry which is preliminary data.</text>
</comment>
<protein>
    <submittedName>
        <fullName evidence="1">Uncharacterized protein</fullName>
    </submittedName>
</protein>
<proteinExistence type="predicted"/>
<dbReference type="AlphaFoldDB" id="A0A8H5F3Y1"/>
<name>A0A8H5F3Y1_9AGAR</name>
<evidence type="ECO:0000313" key="1">
    <source>
        <dbReference type="EMBL" id="KAF5322930.1"/>
    </source>
</evidence>
<dbReference type="EMBL" id="JAACJJ010000028">
    <property type="protein sequence ID" value="KAF5322930.1"/>
    <property type="molecule type" value="Genomic_DNA"/>
</dbReference>
<reference evidence="1 2" key="1">
    <citation type="journal article" date="2020" name="ISME J.">
        <title>Uncovering the hidden diversity of litter-decomposition mechanisms in mushroom-forming fungi.</title>
        <authorList>
            <person name="Floudas D."/>
            <person name="Bentzer J."/>
            <person name="Ahren D."/>
            <person name="Johansson T."/>
            <person name="Persson P."/>
            <person name="Tunlid A."/>
        </authorList>
    </citation>
    <scope>NUCLEOTIDE SEQUENCE [LARGE SCALE GENOMIC DNA]</scope>
    <source>
        <strain evidence="1 2">CBS 101986</strain>
    </source>
</reference>
<keyword evidence="2" id="KW-1185">Reference proteome</keyword>
<accession>A0A8H5F3Y1</accession>
<sequence length="163" mass="18238">MIHTYVPQPRLFRVYHIEVKTHKLTVMHSGLDASTTVAQLKSWTLSALTTDVATDSLDVQAMDPPPIDVQTEEDFELCRAVKERGKPTGVYEVVDPSMVLRNSGFTAWEVLYLQFRDRDTGELMPIQYTLPSLLDDDKVPPIISATSISSVSKGKRKAAEDDD</sequence>